<dbReference type="PANTHER" id="PTHR46922:SF4">
    <property type="entry name" value="DHHA1 DOMAIN PROTEIN"/>
    <property type="match status" value="1"/>
</dbReference>
<evidence type="ECO:0000259" key="1">
    <source>
        <dbReference type="Pfam" id="PF02272"/>
    </source>
</evidence>
<dbReference type="GO" id="GO:0003676">
    <property type="term" value="F:nucleic acid binding"/>
    <property type="evidence" value="ECO:0007669"/>
    <property type="project" value="InterPro"/>
</dbReference>
<reference evidence="2 3" key="1">
    <citation type="submission" date="2018-01" db="EMBL/GenBank/DDBJ databases">
        <title>Genome sequence of a Cantenovulum-like bacteria.</title>
        <authorList>
            <person name="Tan W.R."/>
            <person name="Lau N.-S."/>
            <person name="Go F."/>
            <person name="Amirul A.-A.A."/>
        </authorList>
    </citation>
    <scope>NUCLEOTIDE SEQUENCE [LARGE SCALE GENOMIC DNA]</scope>
    <source>
        <strain evidence="2 3">CCB-QB4</strain>
    </source>
</reference>
<dbReference type="Pfam" id="PF02272">
    <property type="entry name" value="DHHA1"/>
    <property type="match status" value="1"/>
</dbReference>
<dbReference type="PANTHER" id="PTHR46922">
    <property type="entry name" value="DHHA1 DOMAIN PROTEIN"/>
    <property type="match status" value="1"/>
</dbReference>
<dbReference type="RefSeq" id="WP_108602211.1">
    <property type="nucleotide sequence ID" value="NZ_CP026604.1"/>
</dbReference>
<name>A0A2S0VPL5_9ALTE</name>
<sequence length="280" mass="31326">MANLCIYHKNCADGFGAALAVKTYLEQLNQLCEFIAAFHGDPPPDVSGKNIYIVDFAYPRQTLLAMHKQANSLLVLDHHKTAQADLQGLDFCQFDMTRSGAMMTWQYFFKDRPIPDLIRYIQDKDLWHWQLPSSQAYSAALQAKPMDFNIWAALLDNQQTNQVIEQGKIILQYQQAQIRQILAQDIEQVTIAGYLVPCLNTNHLISELGNELAEGHPFAALYVDTADKRIYSLRSAEGGIDVSAIAKLFGGGGHFHAAGFSVAKPQIRLDNPVVTIMQKD</sequence>
<dbReference type="OrthoDB" id="10630at2"/>
<dbReference type="InterPro" id="IPR003156">
    <property type="entry name" value="DHHA1_dom"/>
</dbReference>
<evidence type="ECO:0000313" key="2">
    <source>
        <dbReference type="EMBL" id="AWB66139.1"/>
    </source>
</evidence>
<dbReference type="EMBL" id="CP026604">
    <property type="protein sequence ID" value="AWB66139.1"/>
    <property type="molecule type" value="Genomic_DNA"/>
</dbReference>
<dbReference type="Proteomes" id="UP000244441">
    <property type="component" value="Chromosome"/>
</dbReference>
<feature type="domain" description="DHHA1" evidence="1">
    <location>
        <begin position="214"/>
        <end position="264"/>
    </location>
</feature>
<dbReference type="Gene3D" id="3.10.310.30">
    <property type="match status" value="1"/>
</dbReference>
<evidence type="ECO:0000313" key="3">
    <source>
        <dbReference type="Proteomes" id="UP000244441"/>
    </source>
</evidence>
<protein>
    <recommendedName>
        <fullName evidence="1">DHHA1 domain-containing protein</fullName>
    </recommendedName>
</protein>
<gene>
    <name evidence="2" type="ORF">C2869_06655</name>
</gene>
<proteinExistence type="predicted"/>
<dbReference type="SUPFAM" id="SSF64182">
    <property type="entry name" value="DHH phosphoesterases"/>
    <property type="match status" value="1"/>
</dbReference>
<dbReference type="KEGG" id="cate:C2869_06655"/>
<organism evidence="2 3">
    <name type="scientific">Saccharobesus litoralis</name>
    <dbReference type="NCBI Taxonomy" id="2172099"/>
    <lineage>
        <taxon>Bacteria</taxon>
        <taxon>Pseudomonadati</taxon>
        <taxon>Pseudomonadota</taxon>
        <taxon>Gammaproteobacteria</taxon>
        <taxon>Alteromonadales</taxon>
        <taxon>Alteromonadaceae</taxon>
        <taxon>Saccharobesus</taxon>
    </lineage>
</organism>
<dbReference type="InterPro" id="IPR038763">
    <property type="entry name" value="DHH_sf"/>
</dbReference>
<accession>A0A2S0VPL5</accession>
<keyword evidence="3" id="KW-1185">Reference proteome</keyword>
<dbReference type="AlphaFoldDB" id="A0A2S0VPL5"/>